<comment type="subcellular location">
    <subcellularLocation>
        <location evidence="1">Host cell</location>
    </subcellularLocation>
    <subcellularLocation>
        <location evidence="2">Secreted</location>
    </subcellularLocation>
</comment>
<evidence type="ECO:0000256" key="7">
    <source>
        <dbReference type="SAM" id="MobiDB-lite"/>
    </source>
</evidence>
<evidence type="ECO:0000313" key="11">
    <source>
        <dbReference type="Proteomes" id="UP001165083"/>
    </source>
</evidence>
<evidence type="ECO:0000256" key="4">
    <source>
        <dbReference type="ARBA" id="ARBA00022525"/>
    </source>
</evidence>
<accession>A0A9W6XJG9</accession>
<keyword evidence="11" id="KW-1185">Reference proteome</keyword>
<evidence type="ECO:0000313" key="10">
    <source>
        <dbReference type="EMBL" id="GMF39881.1"/>
    </source>
</evidence>
<feature type="region of interest" description="Disordered" evidence="7">
    <location>
        <begin position="289"/>
        <end position="309"/>
    </location>
</feature>
<evidence type="ECO:0000256" key="1">
    <source>
        <dbReference type="ARBA" id="ARBA00004340"/>
    </source>
</evidence>
<dbReference type="OrthoDB" id="127322at2759"/>
<dbReference type="InterPro" id="IPR054463">
    <property type="entry name" value="PexRD54_WY"/>
</dbReference>
<dbReference type="GO" id="GO:0043657">
    <property type="term" value="C:host cell"/>
    <property type="evidence" value="ECO:0007669"/>
    <property type="project" value="UniProtKB-SubCell"/>
</dbReference>
<evidence type="ECO:0000256" key="5">
    <source>
        <dbReference type="ARBA" id="ARBA00022729"/>
    </source>
</evidence>
<dbReference type="Proteomes" id="UP001165083">
    <property type="component" value="Unassembled WGS sequence"/>
</dbReference>
<evidence type="ECO:0000259" key="9">
    <source>
        <dbReference type="Pfam" id="PF22748"/>
    </source>
</evidence>
<dbReference type="EMBL" id="BSXW01001914">
    <property type="protein sequence ID" value="GMF39881.1"/>
    <property type="molecule type" value="Genomic_DNA"/>
</dbReference>
<dbReference type="Pfam" id="PF22748">
    <property type="entry name" value="PexRD54_WY"/>
    <property type="match status" value="2"/>
</dbReference>
<feature type="signal peptide" evidence="8">
    <location>
        <begin position="1"/>
        <end position="25"/>
    </location>
</feature>
<keyword evidence="6" id="KW-0843">Virulence</keyword>
<keyword evidence="4" id="KW-0964">Secreted</keyword>
<reference evidence="10" key="1">
    <citation type="submission" date="2023-04" db="EMBL/GenBank/DDBJ databases">
        <title>Phytophthora lilii NBRC 32176.</title>
        <authorList>
            <person name="Ichikawa N."/>
            <person name="Sato H."/>
            <person name="Tonouchi N."/>
        </authorList>
    </citation>
    <scope>NUCLEOTIDE SEQUENCE</scope>
    <source>
        <strain evidence="10">NBRC 32176</strain>
    </source>
</reference>
<evidence type="ECO:0000256" key="2">
    <source>
        <dbReference type="ARBA" id="ARBA00004613"/>
    </source>
</evidence>
<keyword evidence="5 8" id="KW-0732">Signal</keyword>
<comment type="caution">
    <text evidence="10">The sequence shown here is derived from an EMBL/GenBank/DDBJ whole genome shotgun (WGS) entry which is preliminary data.</text>
</comment>
<feature type="domain" description="RxLR effector PexRD54 WY" evidence="9">
    <location>
        <begin position="168"/>
        <end position="208"/>
    </location>
</feature>
<evidence type="ECO:0000256" key="8">
    <source>
        <dbReference type="SAM" id="SignalP"/>
    </source>
</evidence>
<proteinExistence type="inferred from homology"/>
<organism evidence="10 11">
    <name type="scientific">Phytophthora lilii</name>
    <dbReference type="NCBI Taxonomy" id="2077276"/>
    <lineage>
        <taxon>Eukaryota</taxon>
        <taxon>Sar</taxon>
        <taxon>Stramenopiles</taxon>
        <taxon>Oomycota</taxon>
        <taxon>Peronosporomycetes</taxon>
        <taxon>Peronosporales</taxon>
        <taxon>Peronosporaceae</taxon>
        <taxon>Phytophthora</taxon>
    </lineage>
</organism>
<name>A0A9W6XJG9_9STRA</name>
<feature type="domain" description="RxLR effector PexRD54 WY" evidence="9">
    <location>
        <begin position="80"/>
        <end position="118"/>
    </location>
</feature>
<gene>
    <name evidence="10" type="ORF">Plil01_001639700</name>
</gene>
<feature type="chain" id="PRO_5040951007" evidence="8">
    <location>
        <begin position="26"/>
        <end position="309"/>
    </location>
</feature>
<sequence>MRAVITFVVAALLLVTSISTESASAATKVASTTYTEALTNGKNFLSEHTSEQGEDRLGISVSAAEKIKALALPSDIPKALQRWLKNEKTAMIAFVRLQLTKAGTKLFDNPQFVPWLKYADDLSAQTGKPSAAISTLTAQYGDDALARLINQAVKDSRTKDTALRLQAEQLHHWLANKRSPDEVFKLLELDQAGNGILRNPLFRTWLNYLNKFNHENPSMKASLITPLYKHYSNMRVSIMVKEASKGDQEAVIVARIVENEHWLSNRKTPEAAFVSLRLIKPRDNFLTSNRLAGGSSTSTTTTSDIPTKR</sequence>
<protein>
    <submittedName>
        <fullName evidence="10">Unnamed protein product</fullName>
    </submittedName>
</protein>
<comment type="similarity">
    <text evidence="3">Belongs to the RxLR effector family.</text>
</comment>
<evidence type="ECO:0000256" key="3">
    <source>
        <dbReference type="ARBA" id="ARBA00010400"/>
    </source>
</evidence>
<dbReference type="GO" id="GO:0005576">
    <property type="term" value="C:extracellular region"/>
    <property type="evidence" value="ECO:0007669"/>
    <property type="project" value="UniProtKB-SubCell"/>
</dbReference>
<evidence type="ECO:0000256" key="6">
    <source>
        <dbReference type="ARBA" id="ARBA00023026"/>
    </source>
</evidence>
<dbReference type="AlphaFoldDB" id="A0A9W6XJG9"/>